<dbReference type="Gene3D" id="3.30.559.10">
    <property type="entry name" value="Chloramphenicol acetyltransferase-like domain"/>
    <property type="match status" value="1"/>
</dbReference>
<evidence type="ECO:0008006" key="4">
    <source>
        <dbReference type="Google" id="ProtNLM"/>
    </source>
</evidence>
<dbReference type="SUPFAM" id="SSF52777">
    <property type="entry name" value="CoA-dependent acyltransferases"/>
    <property type="match status" value="2"/>
</dbReference>
<accession>A0ABR4DK07</accession>
<dbReference type="Pfam" id="PF07247">
    <property type="entry name" value="AATase"/>
    <property type="match status" value="1"/>
</dbReference>
<dbReference type="InterPro" id="IPR052058">
    <property type="entry name" value="Alcohol_O-acetyltransferase"/>
</dbReference>
<comment type="caution">
    <text evidence="2">The sequence shown here is derived from an EMBL/GenBank/DDBJ whole genome shotgun (WGS) entry which is preliminary data.</text>
</comment>
<sequence>MFRGHRQDHHPPLVDTSSPSEVIRPLGPCEIYSSSRHALGFYKCVANTCQYSVLRTKLGDRGLHDILETAVANVILATPSLAVGIVGQDGSHPHFVRLPSIRTEHHIELINTSRRDTNDSMLLRTLERLHDQPWPEIEQRPPWKLTIILDNQLSEDEMLVFDAIFTAHHAIVDGRSTSEFHTRLLNELNGPLTPPSELTNGTLNMARPHDFPPTLEQLIAFSTSWGFLARTLFRELGPKWLQSGESGSIWTGAAVTPEPCRTRLRLVIIPAASVPAVLGACRRHNTTLTALLHALILLSLSKNLKPDQAPAFQSSTPIDLRPFVKGHSQSGGTESLFGVYVTAQTHCYKSDVVAQLRDRPSAAEVWTIAATLRKSIRQHLDNIPRDDIMSMLGWVTDWKKFWLSKGGKPRQDTWEVSNIGSMSPSHEESDEPEQRGWKIQRSIMSQSAMVAGAAIGISVSGVTGCGINLALGWQEGIVEEVIVDALTSDLQTWLDHVGHRDDDFINCSNDAVAGN</sequence>
<dbReference type="InterPro" id="IPR010828">
    <property type="entry name" value="Atf2/Sli1-like"/>
</dbReference>
<dbReference type="InterPro" id="IPR023213">
    <property type="entry name" value="CAT-like_dom_sf"/>
</dbReference>
<dbReference type="RefSeq" id="XP_070868618.1">
    <property type="nucleotide sequence ID" value="XM_071008308.1"/>
</dbReference>
<dbReference type="PANTHER" id="PTHR28037:SF1">
    <property type="entry name" value="ALCOHOL O-ACETYLTRANSFERASE 1-RELATED"/>
    <property type="match status" value="1"/>
</dbReference>
<reference evidence="2 3" key="1">
    <citation type="journal article" date="2024" name="Commun. Biol.">
        <title>Comparative genomic analysis of thermophilic fungi reveals convergent evolutionary adaptations and gene losses.</title>
        <authorList>
            <person name="Steindorff A.S."/>
            <person name="Aguilar-Pontes M.V."/>
            <person name="Robinson A.J."/>
            <person name="Andreopoulos B."/>
            <person name="LaButti K."/>
            <person name="Kuo A."/>
            <person name="Mondo S."/>
            <person name="Riley R."/>
            <person name="Otillar R."/>
            <person name="Haridas S."/>
            <person name="Lipzen A."/>
            <person name="Grimwood J."/>
            <person name="Schmutz J."/>
            <person name="Clum A."/>
            <person name="Reid I.D."/>
            <person name="Moisan M.C."/>
            <person name="Butler G."/>
            <person name="Nguyen T.T.M."/>
            <person name="Dewar K."/>
            <person name="Conant G."/>
            <person name="Drula E."/>
            <person name="Henrissat B."/>
            <person name="Hansel C."/>
            <person name="Singer S."/>
            <person name="Hutchinson M.I."/>
            <person name="de Vries R.P."/>
            <person name="Natvig D.O."/>
            <person name="Powell A.J."/>
            <person name="Tsang A."/>
            <person name="Grigoriev I.V."/>
        </authorList>
    </citation>
    <scope>NUCLEOTIDE SEQUENCE [LARGE SCALE GENOMIC DNA]</scope>
    <source>
        <strain evidence="2 3">ATCC 22073</strain>
    </source>
</reference>
<feature type="region of interest" description="Disordered" evidence="1">
    <location>
        <begin position="407"/>
        <end position="436"/>
    </location>
</feature>
<gene>
    <name evidence="2" type="ORF">VTJ83DRAFT_2078</name>
</gene>
<organism evidence="2 3">
    <name type="scientific">Remersonia thermophila</name>
    <dbReference type="NCBI Taxonomy" id="72144"/>
    <lineage>
        <taxon>Eukaryota</taxon>
        <taxon>Fungi</taxon>
        <taxon>Dikarya</taxon>
        <taxon>Ascomycota</taxon>
        <taxon>Pezizomycotina</taxon>
        <taxon>Sordariomycetes</taxon>
        <taxon>Sordariomycetidae</taxon>
        <taxon>Sordariales</taxon>
        <taxon>Sordariales incertae sedis</taxon>
        <taxon>Remersonia</taxon>
    </lineage>
</organism>
<evidence type="ECO:0000313" key="2">
    <source>
        <dbReference type="EMBL" id="KAL2269894.1"/>
    </source>
</evidence>
<protein>
    <recommendedName>
        <fullName evidence="4">Alcohol acetyltransferase</fullName>
    </recommendedName>
</protein>
<dbReference type="GeneID" id="98122952"/>
<proteinExistence type="predicted"/>
<keyword evidence="3" id="KW-1185">Reference proteome</keyword>
<evidence type="ECO:0000313" key="3">
    <source>
        <dbReference type="Proteomes" id="UP001600064"/>
    </source>
</evidence>
<dbReference type="PANTHER" id="PTHR28037">
    <property type="entry name" value="ALCOHOL O-ACETYLTRANSFERASE 1-RELATED"/>
    <property type="match status" value="1"/>
</dbReference>
<evidence type="ECO:0000256" key="1">
    <source>
        <dbReference type="SAM" id="MobiDB-lite"/>
    </source>
</evidence>
<dbReference type="Proteomes" id="UP001600064">
    <property type="component" value="Unassembled WGS sequence"/>
</dbReference>
<feature type="compositionally biased region" description="Polar residues" evidence="1">
    <location>
        <begin position="414"/>
        <end position="424"/>
    </location>
</feature>
<dbReference type="EMBL" id="JAZGUE010000002">
    <property type="protein sequence ID" value="KAL2269894.1"/>
    <property type="molecule type" value="Genomic_DNA"/>
</dbReference>
<name>A0ABR4DK07_9PEZI</name>